<dbReference type="AlphaFoldDB" id="A0A975BWD9"/>
<organism evidence="1 2">
    <name type="scientific">Desulfonema magnum</name>
    <dbReference type="NCBI Taxonomy" id="45655"/>
    <lineage>
        <taxon>Bacteria</taxon>
        <taxon>Pseudomonadati</taxon>
        <taxon>Thermodesulfobacteriota</taxon>
        <taxon>Desulfobacteria</taxon>
        <taxon>Desulfobacterales</taxon>
        <taxon>Desulfococcaceae</taxon>
        <taxon>Desulfonema</taxon>
    </lineage>
</organism>
<evidence type="ECO:0000313" key="1">
    <source>
        <dbReference type="EMBL" id="QTA92602.1"/>
    </source>
</evidence>
<evidence type="ECO:0000313" key="2">
    <source>
        <dbReference type="Proteomes" id="UP000663722"/>
    </source>
</evidence>
<dbReference type="EMBL" id="CP061800">
    <property type="protein sequence ID" value="QTA92602.1"/>
    <property type="molecule type" value="Genomic_DNA"/>
</dbReference>
<sequence length="72" mass="7900">MCKRWDTPIITDLGEGGKAQQVCGIFVANHVANMPPPRGLAGGLQICCYKHAALTGLIRPSSKIRYNQWLSF</sequence>
<accession>A0A975BWD9</accession>
<reference evidence="1" key="1">
    <citation type="journal article" date="2021" name="Microb. Physiol.">
        <title>Proteogenomic Insights into the Physiology of Marine, Sulfate-Reducing, Filamentous Desulfonema limicola and Desulfonema magnum.</title>
        <authorList>
            <person name="Schnaars V."/>
            <person name="Wohlbrand L."/>
            <person name="Scheve S."/>
            <person name="Hinrichs C."/>
            <person name="Reinhardt R."/>
            <person name="Rabus R."/>
        </authorList>
    </citation>
    <scope>NUCLEOTIDE SEQUENCE</scope>
    <source>
        <strain evidence="1">4be13</strain>
    </source>
</reference>
<proteinExistence type="predicted"/>
<protein>
    <submittedName>
        <fullName evidence="1">Uncharacterized protein</fullName>
    </submittedName>
</protein>
<name>A0A975BWD9_9BACT</name>
<gene>
    <name evidence="1" type="ORF">dnm_086870</name>
</gene>
<dbReference type="KEGG" id="dmm:dnm_086870"/>
<keyword evidence="2" id="KW-1185">Reference proteome</keyword>
<dbReference type="Proteomes" id="UP000663722">
    <property type="component" value="Chromosome"/>
</dbReference>